<keyword evidence="4 8" id="KW-0808">Transferase</keyword>
<comment type="similarity">
    <text evidence="2 8">Belongs to the class-V pyridoxal-phosphate-dependent aminotransferase family. Csd subfamily.</text>
</comment>
<dbReference type="OrthoDB" id="9804366at2"/>
<keyword evidence="5 8" id="KW-0663">Pyridoxal phosphate</keyword>
<evidence type="ECO:0000256" key="7">
    <source>
        <dbReference type="RuleBase" id="RU004504"/>
    </source>
</evidence>
<dbReference type="SUPFAM" id="SSF53383">
    <property type="entry name" value="PLP-dependent transferases"/>
    <property type="match status" value="1"/>
</dbReference>
<reference evidence="10 11" key="1">
    <citation type="submission" date="2018-04" db="EMBL/GenBank/DDBJ databases">
        <title>Genome of Nocardioides gansuensis WSJ-1.</title>
        <authorList>
            <person name="Wu S."/>
            <person name="Wang G."/>
        </authorList>
    </citation>
    <scope>NUCLEOTIDE SEQUENCE [LARGE SCALE GENOMIC DNA]</scope>
    <source>
        <strain evidence="10 11">WSJ-1</strain>
    </source>
</reference>
<evidence type="ECO:0000259" key="9">
    <source>
        <dbReference type="Pfam" id="PF00266"/>
    </source>
</evidence>
<organism evidence="10 11">
    <name type="scientific">Nocardioides gansuensis</name>
    <dbReference type="NCBI Taxonomy" id="2138300"/>
    <lineage>
        <taxon>Bacteria</taxon>
        <taxon>Bacillati</taxon>
        <taxon>Actinomycetota</taxon>
        <taxon>Actinomycetes</taxon>
        <taxon>Propionibacteriales</taxon>
        <taxon>Nocardioidaceae</taxon>
        <taxon>Nocardioides</taxon>
    </lineage>
</organism>
<dbReference type="Proteomes" id="UP000246018">
    <property type="component" value="Unassembled WGS sequence"/>
</dbReference>
<dbReference type="InterPro" id="IPR010970">
    <property type="entry name" value="Cys_dSase_SufS"/>
</dbReference>
<dbReference type="Gene3D" id="3.40.640.10">
    <property type="entry name" value="Type I PLP-dependent aspartate aminotransferase-like (Major domain)"/>
    <property type="match status" value="1"/>
</dbReference>
<dbReference type="InterPro" id="IPR015422">
    <property type="entry name" value="PyrdxlP-dep_Trfase_small"/>
</dbReference>
<dbReference type="GO" id="GO:0006534">
    <property type="term" value="P:cysteine metabolic process"/>
    <property type="evidence" value="ECO:0007669"/>
    <property type="project" value="UniProtKB-UniRule"/>
</dbReference>
<sequence>MDGLLPELEVIRKDFPILERTLAGGQRLVYLDSANTSQKPQVVIDTMVDHLERHNANIARAMHQLGAESTEAFEAARDKVAAFVKAPSRDEIVFTKNASEALNLVANTLAWKSPFQVGEGDEVVITEMEHHSNIVPWQLLTERTGATLRWFGLTDDGQLDLSDIDQLVTERTKVVSLTWVSNMLGTINPVAEIARRAKQVGALVVVDASQAAPQLPIDLGELSAAGVDVLVFTGHKVVGPTGIGVLWGRREVLEALPPFLGGGEMIATVRMERSTYAGIPHKFEAGTPPIVEAIGLGAAVDYLGHIGMDAIHRHEQAITAYALKGLQSVPGLTVLGPLDATQRGGAISFELEGVHPHDIAQVLDSRGIAVRAGHHCAKPAHARYGVQSSTRMSSYLYTTPAEIDALVEGLHHTRSYFKVG</sequence>
<evidence type="ECO:0000313" key="10">
    <source>
        <dbReference type="EMBL" id="PVG82954.1"/>
    </source>
</evidence>
<dbReference type="EC" id="2.8.1.7" evidence="3 8"/>
<dbReference type="Gene3D" id="3.90.1150.10">
    <property type="entry name" value="Aspartate Aminotransferase, domain 1"/>
    <property type="match status" value="1"/>
</dbReference>
<name>A0A2T8FB74_9ACTN</name>
<evidence type="ECO:0000313" key="11">
    <source>
        <dbReference type="Proteomes" id="UP000246018"/>
    </source>
</evidence>
<evidence type="ECO:0000256" key="2">
    <source>
        <dbReference type="ARBA" id="ARBA00010447"/>
    </source>
</evidence>
<dbReference type="InterPro" id="IPR000192">
    <property type="entry name" value="Aminotrans_V_dom"/>
</dbReference>
<dbReference type="GO" id="GO:0030170">
    <property type="term" value="F:pyridoxal phosphate binding"/>
    <property type="evidence" value="ECO:0007669"/>
    <property type="project" value="UniProtKB-UniRule"/>
</dbReference>
<evidence type="ECO:0000256" key="4">
    <source>
        <dbReference type="ARBA" id="ARBA00022679"/>
    </source>
</evidence>
<protein>
    <recommendedName>
        <fullName evidence="3 8">Cysteine desulfurase</fullName>
        <ecNumber evidence="3 8">2.8.1.7</ecNumber>
    </recommendedName>
</protein>
<dbReference type="InterPro" id="IPR015421">
    <property type="entry name" value="PyrdxlP-dep_Trfase_major"/>
</dbReference>
<evidence type="ECO:0000256" key="6">
    <source>
        <dbReference type="ARBA" id="ARBA00050776"/>
    </source>
</evidence>
<comment type="function">
    <text evidence="8">Catalyzes the removal of elemental sulfur and selenium atoms from L-cysteine, L-cystine, L-selenocysteine, and L-selenocystine to produce L-alanine.</text>
</comment>
<keyword evidence="11" id="KW-1185">Reference proteome</keyword>
<evidence type="ECO:0000256" key="1">
    <source>
        <dbReference type="ARBA" id="ARBA00001933"/>
    </source>
</evidence>
<dbReference type="AlphaFoldDB" id="A0A2T8FB74"/>
<comment type="catalytic activity">
    <reaction evidence="6 8">
        <text>(sulfur carrier)-H + L-cysteine = (sulfur carrier)-SH + L-alanine</text>
        <dbReference type="Rhea" id="RHEA:43892"/>
        <dbReference type="Rhea" id="RHEA-COMP:14737"/>
        <dbReference type="Rhea" id="RHEA-COMP:14739"/>
        <dbReference type="ChEBI" id="CHEBI:29917"/>
        <dbReference type="ChEBI" id="CHEBI:35235"/>
        <dbReference type="ChEBI" id="CHEBI:57972"/>
        <dbReference type="ChEBI" id="CHEBI:64428"/>
        <dbReference type="EC" id="2.8.1.7"/>
    </reaction>
</comment>
<dbReference type="RefSeq" id="WP_116572385.1">
    <property type="nucleotide sequence ID" value="NZ_QDGZ01000004.1"/>
</dbReference>
<dbReference type="NCBIfam" id="TIGR01979">
    <property type="entry name" value="sufS"/>
    <property type="match status" value="1"/>
</dbReference>
<dbReference type="PANTHER" id="PTHR43586">
    <property type="entry name" value="CYSTEINE DESULFURASE"/>
    <property type="match status" value="1"/>
</dbReference>
<dbReference type="CDD" id="cd06453">
    <property type="entry name" value="SufS_like"/>
    <property type="match status" value="1"/>
</dbReference>
<comment type="caution">
    <text evidence="10">The sequence shown here is derived from an EMBL/GenBank/DDBJ whole genome shotgun (WGS) entry which is preliminary data.</text>
</comment>
<comment type="cofactor">
    <cofactor evidence="1 7">
        <name>pyridoxal 5'-phosphate</name>
        <dbReference type="ChEBI" id="CHEBI:597326"/>
    </cofactor>
</comment>
<dbReference type="GO" id="GO:0031071">
    <property type="term" value="F:cysteine desulfurase activity"/>
    <property type="evidence" value="ECO:0007669"/>
    <property type="project" value="UniProtKB-UniRule"/>
</dbReference>
<dbReference type="PANTHER" id="PTHR43586:SF8">
    <property type="entry name" value="CYSTEINE DESULFURASE 1, CHLOROPLASTIC"/>
    <property type="match status" value="1"/>
</dbReference>
<dbReference type="EMBL" id="QDGZ01000004">
    <property type="protein sequence ID" value="PVG82954.1"/>
    <property type="molecule type" value="Genomic_DNA"/>
</dbReference>
<evidence type="ECO:0000256" key="5">
    <source>
        <dbReference type="ARBA" id="ARBA00022898"/>
    </source>
</evidence>
<accession>A0A2T8FB74</accession>
<evidence type="ECO:0000256" key="8">
    <source>
        <dbReference type="RuleBase" id="RU004506"/>
    </source>
</evidence>
<feature type="domain" description="Aminotransferase class V" evidence="9">
    <location>
        <begin position="29"/>
        <end position="406"/>
    </location>
</feature>
<dbReference type="InterPro" id="IPR015424">
    <property type="entry name" value="PyrdxlP-dep_Trfase"/>
</dbReference>
<proteinExistence type="inferred from homology"/>
<dbReference type="InterPro" id="IPR020578">
    <property type="entry name" value="Aminotrans_V_PyrdxlP_BS"/>
</dbReference>
<gene>
    <name evidence="10" type="ORF">DDE18_11480</name>
</gene>
<dbReference type="Pfam" id="PF00266">
    <property type="entry name" value="Aminotran_5"/>
    <property type="match status" value="1"/>
</dbReference>
<dbReference type="PROSITE" id="PS00595">
    <property type="entry name" value="AA_TRANSFER_CLASS_5"/>
    <property type="match status" value="1"/>
</dbReference>
<evidence type="ECO:0000256" key="3">
    <source>
        <dbReference type="ARBA" id="ARBA00012239"/>
    </source>
</evidence>